<reference evidence="6 7" key="1">
    <citation type="submission" date="2014-11" db="EMBL/GenBank/DDBJ databases">
        <title>Complete genome sequence and analysis of Lactobacillus hokkaidonensis LOOC260T.</title>
        <authorList>
            <person name="Tanizawa Y."/>
            <person name="Tohno M."/>
            <person name="Kaminuma E."/>
            <person name="Nakamura Y."/>
            <person name="Arita M."/>
        </authorList>
    </citation>
    <scope>NUCLEOTIDE SEQUENCE [LARGE SCALE GENOMIC DNA]</scope>
    <source>
        <strain evidence="6 7">LOOC260</strain>
    </source>
</reference>
<gene>
    <name evidence="6" type="ORF">LOOC260_119890</name>
</gene>
<organism evidence="6 7">
    <name type="scientific">Paucilactobacillus hokkaidonensis JCM 18461</name>
    <dbReference type="NCBI Taxonomy" id="1291742"/>
    <lineage>
        <taxon>Bacteria</taxon>
        <taxon>Bacillati</taxon>
        <taxon>Bacillota</taxon>
        <taxon>Bacilli</taxon>
        <taxon>Lactobacillales</taxon>
        <taxon>Lactobacillaceae</taxon>
        <taxon>Paucilactobacillus</taxon>
    </lineage>
</organism>
<feature type="transmembrane region" description="Helical" evidence="5">
    <location>
        <begin position="12"/>
        <end position="34"/>
    </location>
</feature>
<evidence type="ECO:0000256" key="3">
    <source>
        <dbReference type="ARBA" id="ARBA00022989"/>
    </source>
</evidence>
<evidence type="ECO:0000313" key="7">
    <source>
        <dbReference type="Proteomes" id="UP000031620"/>
    </source>
</evidence>
<keyword evidence="2 5" id="KW-0812">Transmembrane</keyword>
<dbReference type="Proteomes" id="UP000031620">
    <property type="component" value="Chromosome"/>
</dbReference>
<evidence type="ECO:0000256" key="2">
    <source>
        <dbReference type="ARBA" id="ARBA00022692"/>
    </source>
</evidence>
<dbReference type="STRING" id="1291742.LOOC260_119890"/>
<dbReference type="KEGG" id="lho:LOOC260_119890"/>
<evidence type="ECO:0000256" key="1">
    <source>
        <dbReference type="ARBA" id="ARBA00004141"/>
    </source>
</evidence>
<dbReference type="AlphaFoldDB" id="A0A0A1GWS2"/>
<keyword evidence="3 5" id="KW-1133">Transmembrane helix</keyword>
<dbReference type="InterPro" id="IPR019109">
    <property type="entry name" value="MamF_MmsF"/>
</dbReference>
<evidence type="ECO:0000256" key="5">
    <source>
        <dbReference type="SAM" id="Phobius"/>
    </source>
</evidence>
<feature type="transmembrane region" description="Helical" evidence="5">
    <location>
        <begin position="79"/>
        <end position="101"/>
    </location>
</feature>
<dbReference type="EMBL" id="AP014680">
    <property type="protein sequence ID" value="BAP86495.1"/>
    <property type="molecule type" value="Genomic_DNA"/>
</dbReference>
<proteinExistence type="predicted"/>
<dbReference type="Pfam" id="PF09685">
    <property type="entry name" value="MamF_MmsF"/>
    <property type="match status" value="1"/>
</dbReference>
<feature type="transmembrane region" description="Helical" evidence="5">
    <location>
        <begin position="46"/>
        <end position="67"/>
    </location>
</feature>
<sequence length="109" mass="12199">MENSTRNKIINGLSYLSILFLPVIFPLIVWIVAGKQADIRHHAVRAFWTQLIPVILGIGQLVIGAMYGFITNDLQSTSWLFIGMLAIVVLISVILFLYNIVKAIQVFIA</sequence>
<name>A0A0A1GWS2_9LACO</name>
<dbReference type="HOGENOM" id="CLU_155713_0_0_9"/>
<keyword evidence="4 5" id="KW-0472">Membrane</keyword>
<protein>
    <submittedName>
        <fullName evidence="6">Membrane protein</fullName>
    </submittedName>
</protein>
<evidence type="ECO:0000313" key="6">
    <source>
        <dbReference type="EMBL" id="BAP86495.1"/>
    </source>
</evidence>
<comment type="subcellular location">
    <subcellularLocation>
        <location evidence="1">Membrane</location>
        <topology evidence="1">Multi-pass membrane protein</topology>
    </subcellularLocation>
</comment>
<evidence type="ECO:0000256" key="4">
    <source>
        <dbReference type="ARBA" id="ARBA00023136"/>
    </source>
</evidence>
<dbReference type="RefSeq" id="WP_041094609.1">
    <property type="nucleotide sequence ID" value="NZ_AP014680.1"/>
</dbReference>
<accession>A0A0A1GWS2</accession>